<keyword evidence="4" id="KW-1185">Reference proteome</keyword>
<accession>A0A067MKJ4</accession>
<gene>
    <name evidence="3" type="ORF">BOTBODRAFT_296259</name>
</gene>
<sequence length="440" mass="48741">MYQVFVFALLASKVLLQSFSGFQEVTRIKDASRRVVQGFLPAARHVLDQVPALPGHLFGAPLREITFISYHDLINQHIPCSPSAKRRASPYRYKFRPRLPFKKQPLSLGPRRISYAPSTGIRQRRADLASIAHPPPAHVPIDPASVSLMDELPLVCPAYNPLIEDIFNTLLASFGDLLHLVFSIVPDRHLVHYYVLTRLNKNLLRVSSAGEHDTAKRTLRVPRFTRASNASHNMLDGIHPVLRALPLKVTIQVEPGLKDHTVTAPPASAALSLVEMARRQATDKPSQCTQKAFNMHALASSFAIPLSQSTVAGILRHGLDKLLMDVLVVVFALAGALFWYYVTLGNLNVRARVLLALRRALDNPQAAKDGAARVETDISEFLLRALTQPVIVEEHDVDQGGVVVPNDVPMQFEGAVLPLPPLDYIDMMGMLLLVFLILYC</sequence>
<feature type="transmembrane region" description="Helical" evidence="1">
    <location>
        <begin position="322"/>
        <end position="342"/>
    </location>
</feature>
<dbReference type="HOGENOM" id="CLU_622545_0_0_1"/>
<reference evidence="4" key="1">
    <citation type="journal article" date="2014" name="Proc. Natl. Acad. Sci. U.S.A.">
        <title>Extensive sampling of basidiomycete genomes demonstrates inadequacy of the white-rot/brown-rot paradigm for wood decay fungi.</title>
        <authorList>
            <person name="Riley R."/>
            <person name="Salamov A.A."/>
            <person name="Brown D.W."/>
            <person name="Nagy L.G."/>
            <person name="Floudas D."/>
            <person name="Held B.W."/>
            <person name="Levasseur A."/>
            <person name="Lombard V."/>
            <person name="Morin E."/>
            <person name="Otillar R."/>
            <person name="Lindquist E.A."/>
            <person name="Sun H."/>
            <person name="LaButti K.M."/>
            <person name="Schmutz J."/>
            <person name="Jabbour D."/>
            <person name="Luo H."/>
            <person name="Baker S.E."/>
            <person name="Pisabarro A.G."/>
            <person name="Walton J.D."/>
            <person name="Blanchette R.A."/>
            <person name="Henrissat B."/>
            <person name="Martin F."/>
            <person name="Cullen D."/>
            <person name="Hibbett D.S."/>
            <person name="Grigoriev I.V."/>
        </authorList>
    </citation>
    <scope>NUCLEOTIDE SEQUENCE [LARGE SCALE GENOMIC DNA]</scope>
    <source>
        <strain evidence="4">FD-172 SS1</strain>
    </source>
</reference>
<keyword evidence="2" id="KW-0732">Signal</keyword>
<feature type="signal peptide" evidence="2">
    <location>
        <begin position="1"/>
        <end position="16"/>
    </location>
</feature>
<dbReference type="EMBL" id="KL198033">
    <property type="protein sequence ID" value="KDQ15245.1"/>
    <property type="molecule type" value="Genomic_DNA"/>
</dbReference>
<protein>
    <submittedName>
        <fullName evidence="3">Uncharacterized protein</fullName>
    </submittedName>
</protein>
<name>A0A067MKJ4_BOTB1</name>
<evidence type="ECO:0000256" key="2">
    <source>
        <dbReference type="SAM" id="SignalP"/>
    </source>
</evidence>
<proteinExistence type="predicted"/>
<evidence type="ECO:0000313" key="3">
    <source>
        <dbReference type="EMBL" id="KDQ15245.1"/>
    </source>
</evidence>
<evidence type="ECO:0000256" key="1">
    <source>
        <dbReference type="SAM" id="Phobius"/>
    </source>
</evidence>
<organism evidence="3 4">
    <name type="scientific">Botryobasidium botryosum (strain FD-172 SS1)</name>
    <dbReference type="NCBI Taxonomy" id="930990"/>
    <lineage>
        <taxon>Eukaryota</taxon>
        <taxon>Fungi</taxon>
        <taxon>Dikarya</taxon>
        <taxon>Basidiomycota</taxon>
        <taxon>Agaricomycotina</taxon>
        <taxon>Agaricomycetes</taxon>
        <taxon>Cantharellales</taxon>
        <taxon>Botryobasidiaceae</taxon>
        <taxon>Botryobasidium</taxon>
    </lineage>
</organism>
<feature type="chain" id="PRO_5001644771" evidence="2">
    <location>
        <begin position="17"/>
        <end position="440"/>
    </location>
</feature>
<dbReference type="Proteomes" id="UP000027195">
    <property type="component" value="Unassembled WGS sequence"/>
</dbReference>
<dbReference type="AlphaFoldDB" id="A0A067MKJ4"/>
<keyword evidence="1" id="KW-0472">Membrane</keyword>
<keyword evidence="1" id="KW-1133">Transmembrane helix</keyword>
<keyword evidence="1" id="KW-0812">Transmembrane</keyword>
<evidence type="ECO:0000313" key="4">
    <source>
        <dbReference type="Proteomes" id="UP000027195"/>
    </source>
</evidence>
<dbReference type="InParanoid" id="A0A067MKJ4"/>